<organism evidence="1">
    <name type="scientific">Arundo donax</name>
    <name type="common">Giant reed</name>
    <name type="synonym">Donax arundinaceus</name>
    <dbReference type="NCBI Taxonomy" id="35708"/>
    <lineage>
        <taxon>Eukaryota</taxon>
        <taxon>Viridiplantae</taxon>
        <taxon>Streptophyta</taxon>
        <taxon>Embryophyta</taxon>
        <taxon>Tracheophyta</taxon>
        <taxon>Spermatophyta</taxon>
        <taxon>Magnoliopsida</taxon>
        <taxon>Liliopsida</taxon>
        <taxon>Poales</taxon>
        <taxon>Poaceae</taxon>
        <taxon>PACMAD clade</taxon>
        <taxon>Arundinoideae</taxon>
        <taxon>Arundineae</taxon>
        <taxon>Arundo</taxon>
    </lineage>
</organism>
<accession>A0A0A8Z2C9</accession>
<protein>
    <submittedName>
        <fullName evidence="1">Uncharacterized protein</fullName>
    </submittedName>
</protein>
<name>A0A0A8Z2C9_ARUDO</name>
<proteinExistence type="predicted"/>
<sequence length="31" mass="3603">MNLLITSVVLLTATKEKTIMRTFRLRTKNPI</sequence>
<dbReference type="AlphaFoldDB" id="A0A0A8Z2C9"/>
<reference evidence="1" key="1">
    <citation type="submission" date="2014-09" db="EMBL/GenBank/DDBJ databases">
        <authorList>
            <person name="Magalhaes I.L.F."/>
            <person name="Oliveira U."/>
            <person name="Santos F.R."/>
            <person name="Vidigal T.H.D.A."/>
            <person name="Brescovit A.D."/>
            <person name="Santos A.J."/>
        </authorList>
    </citation>
    <scope>NUCLEOTIDE SEQUENCE</scope>
    <source>
        <tissue evidence="1">Shoot tissue taken approximately 20 cm above the soil surface</tissue>
    </source>
</reference>
<reference evidence="1" key="2">
    <citation type="journal article" date="2015" name="Data Brief">
        <title>Shoot transcriptome of the giant reed, Arundo donax.</title>
        <authorList>
            <person name="Barrero R.A."/>
            <person name="Guerrero F.D."/>
            <person name="Moolhuijzen P."/>
            <person name="Goolsby J.A."/>
            <person name="Tidwell J."/>
            <person name="Bellgard S.E."/>
            <person name="Bellgard M.I."/>
        </authorList>
    </citation>
    <scope>NUCLEOTIDE SEQUENCE</scope>
    <source>
        <tissue evidence="1">Shoot tissue taken approximately 20 cm above the soil surface</tissue>
    </source>
</reference>
<evidence type="ECO:0000313" key="1">
    <source>
        <dbReference type="EMBL" id="JAD31843.1"/>
    </source>
</evidence>
<dbReference type="EMBL" id="GBRH01266052">
    <property type="protein sequence ID" value="JAD31843.1"/>
    <property type="molecule type" value="Transcribed_RNA"/>
</dbReference>